<proteinExistence type="predicted"/>
<feature type="compositionally biased region" description="Acidic residues" evidence="1">
    <location>
        <begin position="601"/>
        <end position="611"/>
    </location>
</feature>
<feature type="region of interest" description="Disordered" evidence="1">
    <location>
        <begin position="481"/>
        <end position="636"/>
    </location>
</feature>
<keyword evidence="4" id="KW-1185">Reference proteome</keyword>
<protein>
    <recommendedName>
        <fullName evidence="2">AHC1-like C2H2 zinc-finger domain-containing protein</fullName>
    </recommendedName>
</protein>
<dbReference type="AlphaFoldDB" id="A0A6A6PBL7"/>
<feature type="compositionally biased region" description="Polar residues" evidence="1">
    <location>
        <begin position="560"/>
        <end position="569"/>
    </location>
</feature>
<sequence>MQSMFRFPWASEPGGDKHLMDKFAQPQQSPVVDIPLLNKLKRKATGSPEPVSPQAGFVAKKWKCGSEAQAPNAPTRRSVKADVDVLSPRPSRKSNAPEDVAQGVAAKSPENSSPVFPSTVASSPMQDTVVSEVYTPLQEAIEAHFNYEILLKHQELRLIEQELAKCQISLEQLRRCQLIPFPGSESASENVSGGVGPALEPPSGQHRPQHPAPWGVTDGPYTRHYAKWLIPDPAFDSVPPYDLGAAHGLTQSTSGRSTRASYLDQAGVAGKSRSSRNSSNAKLHALTSDVAPPKDKSGGPLYLRRSTDGQLVELFCDACQRGDFSSVQGFLNHCRIKHNKEYKSHDAAAIACGRPVDEETSASAAPGPQSVAPTSAPVMTPATEHPPALPSLAGGASMVHPLIRSNNTQQTNKLPPRPLKGANTLAPKRQKSPDPVADATSNRFVASAKVPHLSKLISKHGFDGCFDDFVGQASAKIDIGALEGPSDDEGDSALTTPARETPTVKSQQQLSRLPARAPAPLNSSKIPRAKMTGGAQPQRQQQPGSLNVGSKHVGLESPTVELSPNTVESNPGLVSDREGDDDDDDEARSVAPANLGAEADIGVDVEVEDSSDVERPSRVKGLRGFGPGSSRKGGAK</sequence>
<name>A0A6A6PBL7_9PEZI</name>
<evidence type="ECO:0000259" key="2">
    <source>
        <dbReference type="Pfam" id="PF25909"/>
    </source>
</evidence>
<evidence type="ECO:0000256" key="1">
    <source>
        <dbReference type="SAM" id="MobiDB-lite"/>
    </source>
</evidence>
<dbReference type="OrthoDB" id="5355528at2759"/>
<dbReference type="EMBL" id="MU001671">
    <property type="protein sequence ID" value="KAF2461344.1"/>
    <property type="molecule type" value="Genomic_DNA"/>
</dbReference>
<reference evidence="3" key="1">
    <citation type="journal article" date="2020" name="Stud. Mycol.">
        <title>101 Dothideomycetes genomes: a test case for predicting lifestyles and emergence of pathogens.</title>
        <authorList>
            <person name="Haridas S."/>
            <person name="Albert R."/>
            <person name="Binder M."/>
            <person name="Bloem J."/>
            <person name="Labutti K."/>
            <person name="Salamov A."/>
            <person name="Andreopoulos B."/>
            <person name="Baker S."/>
            <person name="Barry K."/>
            <person name="Bills G."/>
            <person name="Bluhm B."/>
            <person name="Cannon C."/>
            <person name="Castanera R."/>
            <person name="Culley D."/>
            <person name="Daum C."/>
            <person name="Ezra D."/>
            <person name="Gonzalez J."/>
            <person name="Henrissat B."/>
            <person name="Kuo A."/>
            <person name="Liang C."/>
            <person name="Lipzen A."/>
            <person name="Lutzoni F."/>
            <person name="Magnuson J."/>
            <person name="Mondo S."/>
            <person name="Nolan M."/>
            <person name="Ohm R."/>
            <person name="Pangilinan J."/>
            <person name="Park H.-J."/>
            <person name="Ramirez L."/>
            <person name="Alfaro M."/>
            <person name="Sun H."/>
            <person name="Tritt A."/>
            <person name="Yoshinaga Y."/>
            <person name="Zwiers L.-H."/>
            <person name="Turgeon B."/>
            <person name="Goodwin S."/>
            <person name="Spatafora J."/>
            <person name="Crous P."/>
            <person name="Grigoriev I."/>
        </authorList>
    </citation>
    <scope>NUCLEOTIDE SEQUENCE</scope>
    <source>
        <strain evidence="3">ATCC 16933</strain>
    </source>
</reference>
<feature type="compositionally biased region" description="Polar residues" evidence="1">
    <location>
        <begin position="249"/>
        <end position="260"/>
    </location>
</feature>
<feature type="region of interest" description="Disordered" evidence="1">
    <location>
        <begin position="249"/>
        <end position="302"/>
    </location>
</feature>
<feature type="region of interest" description="Disordered" evidence="1">
    <location>
        <begin position="1"/>
        <end position="27"/>
    </location>
</feature>
<evidence type="ECO:0000313" key="3">
    <source>
        <dbReference type="EMBL" id="KAF2461344.1"/>
    </source>
</evidence>
<feature type="region of interest" description="Disordered" evidence="1">
    <location>
        <begin position="184"/>
        <end position="217"/>
    </location>
</feature>
<dbReference type="Pfam" id="PF25909">
    <property type="entry name" value="zf-C2H2_AHC1"/>
    <property type="match status" value="1"/>
</dbReference>
<organism evidence="3 4">
    <name type="scientific">Lineolata rhizophorae</name>
    <dbReference type="NCBI Taxonomy" id="578093"/>
    <lineage>
        <taxon>Eukaryota</taxon>
        <taxon>Fungi</taxon>
        <taxon>Dikarya</taxon>
        <taxon>Ascomycota</taxon>
        <taxon>Pezizomycotina</taxon>
        <taxon>Dothideomycetes</taxon>
        <taxon>Dothideomycetes incertae sedis</taxon>
        <taxon>Lineolatales</taxon>
        <taxon>Lineolataceae</taxon>
        <taxon>Lineolata</taxon>
    </lineage>
</organism>
<feature type="compositionally biased region" description="Polar residues" evidence="1">
    <location>
        <begin position="109"/>
        <end position="122"/>
    </location>
</feature>
<feature type="domain" description="AHC1-like C2H2 zinc-finger" evidence="2">
    <location>
        <begin position="305"/>
        <end position="350"/>
    </location>
</feature>
<feature type="region of interest" description="Disordered" evidence="1">
    <location>
        <begin position="62"/>
        <end position="122"/>
    </location>
</feature>
<feature type="region of interest" description="Disordered" evidence="1">
    <location>
        <begin position="359"/>
        <end position="438"/>
    </location>
</feature>
<dbReference type="Proteomes" id="UP000799766">
    <property type="component" value="Unassembled WGS sequence"/>
</dbReference>
<accession>A0A6A6PBL7</accession>
<feature type="compositionally biased region" description="Polar residues" evidence="1">
    <location>
        <begin position="404"/>
        <end position="413"/>
    </location>
</feature>
<gene>
    <name evidence="3" type="ORF">BDY21DRAFT_383422</name>
</gene>
<evidence type="ECO:0000313" key="4">
    <source>
        <dbReference type="Proteomes" id="UP000799766"/>
    </source>
</evidence>
<dbReference type="InterPro" id="IPR058706">
    <property type="entry name" value="zf-C2H2_AHC1-like"/>
</dbReference>